<name>A0A195B4Y1_9HYME</name>
<evidence type="ECO:0000313" key="1">
    <source>
        <dbReference type="EMBL" id="KYM79239.1"/>
    </source>
</evidence>
<organism evidence="1 2">
    <name type="scientific">Atta colombica</name>
    <dbReference type="NCBI Taxonomy" id="520822"/>
    <lineage>
        <taxon>Eukaryota</taxon>
        <taxon>Metazoa</taxon>
        <taxon>Ecdysozoa</taxon>
        <taxon>Arthropoda</taxon>
        <taxon>Hexapoda</taxon>
        <taxon>Insecta</taxon>
        <taxon>Pterygota</taxon>
        <taxon>Neoptera</taxon>
        <taxon>Endopterygota</taxon>
        <taxon>Hymenoptera</taxon>
        <taxon>Apocrita</taxon>
        <taxon>Aculeata</taxon>
        <taxon>Formicoidea</taxon>
        <taxon>Formicidae</taxon>
        <taxon>Myrmicinae</taxon>
        <taxon>Atta</taxon>
    </lineage>
</organism>
<gene>
    <name evidence="1" type="ORF">ALC53_10405</name>
</gene>
<reference evidence="1 2" key="1">
    <citation type="submission" date="2015-09" db="EMBL/GenBank/DDBJ databases">
        <title>Atta colombica WGS genome.</title>
        <authorList>
            <person name="Nygaard S."/>
            <person name="Hu H."/>
            <person name="Boomsma J."/>
            <person name="Zhang G."/>
        </authorList>
    </citation>
    <scope>NUCLEOTIDE SEQUENCE [LARGE SCALE GENOMIC DNA]</scope>
    <source>
        <strain evidence="1">Treedump-2</strain>
        <tissue evidence="1">Whole body</tissue>
    </source>
</reference>
<proteinExistence type="predicted"/>
<accession>A0A195B4Y1</accession>
<dbReference type="EMBL" id="KQ976618">
    <property type="protein sequence ID" value="KYM79239.1"/>
    <property type="molecule type" value="Genomic_DNA"/>
</dbReference>
<keyword evidence="2" id="KW-1185">Reference proteome</keyword>
<dbReference type="Proteomes" id="UP000078540">
    <property type="component" value="Unassembled WGS sequence"/>
</dbReference>
<evidence type="ECO:0000313" key="2">
    <source>
        <dbReference type="Proteomes" id="UP000078540"/>
    </source>
</evidence>
<protein>
    <submittedName>
        <fullName evidence="1">Uncharacterized protein</fullName>
    </submittedName>
</protein>
<dbReference type="AlphaFoldDB" id="A0A195B4Y1"/>
<sequence length="186" mass="20963">MSIMKRAPSTGVKYGNRISIGVNERAYATSILPWNLIGNSKGDTILIRARASASFAEKTSYDKSGDSRFHRVKQRAATTRWSREPCDLVEQFISYYLRQCGYLGAKGCVHSLKCATSLPREEKGKEVDCERGCGRKENGNRRDEEERRTRYGEGCGSGPLIISRDWPTGLTTVSTWLDEQILRCTR</sequence>